<evidence type="ECO:0000256" key="4">
    <source>
        <dbReference type="ARBA" id="ARBA00022519"/>
    </source>
</evidence>
<feature type="transmembrane region" description="Helical" evidence="8">
    <location>
        <begin position="82"/>
        <end position="100"/>
    </location>
</feature>
<dbReference type="EMBL" id="UFSM01000001">
    <property type="protein sequence ID" value="SUU89690.1"/>
    <property type="molecule type" value="Genomic_DNA"/>
</dbReference>
<protein>
    <submittedName>
        <fullName evidence="10">Probable 3-phenylpropionic acid transporter</fullName>
    </submittedName>
</protein>
<dbReference type="Gene3D" id="1.20.1250.20">
    <property type="entry name" value="MFS general substrate transporter like domains"/>
    <property type="match status" value="2"/>
</dbReference>
<feature type="domain" description="Major facilitator superfamily associated" evidence="9">
    <location>
        <begin position="22"/>
        <end position="375"/>
    </location>
</feature>
<evidence type="ECO:0000313" key="10">
    <source>
        <dbReference type="EMBL" id="SUU89690.1"/>
    </source>
</evidence>
<evidence type="ECO:0000256" key="3">
    <source>
        <dbReference type="ARBA" id="ARBA00022475"/>
    </source>
</evidence>
<keyword evidence="5 8" id="KW-0812">Transmembrane</keyword>
<dbReference type="GO" id="GO:0030395">
    <property type="term" value="F:lactose binding"/>
    <property type="evidence" value="ECO:0007669"/>
    <property type="project" value="TreeGrafter"/>
</dbReference>
<dbReference type="SUPFAM" id="SSF103473">
    <property type="entry name" value="MFS general substrate transporter"/>
    <property type="match status" value="1"/>
</dbReference>
<name>A0A380WLE1_AMIAI</name>
<feature type="transmembrane region" description="Helical" evidence="8">
    <location>
        <begin position="106"/>
        <end position="125"/>
    </location>
</feature>
<evidence type="ECO:0000313" key="11">
    <source>
        <dbReference type="Proteomes" id="UP000254701"/>
    </source>
</evidence>
<reference evidence="10 11" key="1">
    <citation type="submission" date="2018-06" db="EMBL/GenBank/DDBJ databases">
        <authorList>
            <consortium name="Pathogen Informatics"/>
            <person name="Doyle S."/>
        </authorList>
    </citation>
    <scope>NUCLEOTIDE SEQUENCE [LARGE SCALE GENOMIC DNA]</scope>
    <source>
        <strain evidence="10 11">NCTC10684</strain>
    </source>
</reference>
<organism evidence="10 11">
    <name type="scientific">Aminobacter aminovorans</name>
    <name type="common">Chelatobacter heintzii</name>
    <dbReference type="NCBI Taxonomy" id="83263"/>
    <lineage>
        <taxon>Bacteria</taxon>
        <taxon>Pseudomonadati</taxon>
        <taxon>Pseudomonadota</taxon>
        <taxon>Alphaproteobacteria</taxon>
        <taxon>Hyphomicrobiales</taxon>
        <taxon>Phyllobacteriaceae</taxon>
        <taxon>Aminobacter</taxon>
    </lineage>
</organism>
<proteinExistence type="predicted"/>
<sequence length="406" mass="43620">MTLPPLTPEQQVKPRRFELRISLLFAALFVPMGVHLPYFPLWLEAKGFDPEQIAIVLSAPMFLRVITTPLIAAMADRAKDRANVFIFLAASSLLLSLGYFLEPTYLMVLAVSLALAVVWTPHSPIADSLALSGVRRFGSDYAAMRIWGSIAFLAGSLGAGFILSLTGADAVPAIISIGLLGCFLMSFIAPRLGRPRKASPLSATDMQAAPKLFNRYFLLMAGGTGVIIGSHGFLYGFVSIYWKSLGINETIVGLLWSWGVAAEIVMFMFFTRLFGSRSTALVLVLAGAGAIVRWIAYPLIWPLGLGVAGFFAVQSLHAVSTALVLIGVQKLIAESVPEERTGAAQGVAYFANGMSMAIVTLLSGPLYQRFGVDGFYFMAAVAACAIVLVLLASRSTPKLGQGRRHH</sequence>
<feature type="transmembrane region" description="Helical" evidence="8">
    <location>
        <begin position="170"/>
        <end position="189"/>
    </location>
</feature>
<feature type="transmembrane region" description="Helical" evidence="8">
    <location>
        <begin position="53"/>
        <end position="75"/>
    </location>
</feature>
<keyword evidence="6 8" id="KW-1133">Transmembrane helix</keyword>
<evidence type="ECO:0000256" key="1">
    <source>
        <dbReference type="ARBA" id="ARBA00004429"/>
    </source>
</evidence>
<feature type="transmembrane region" description="Helical" evidence="8">
    <location>
        <begin position="254"/>
        <end position="274"/>
    </location>
</feature>
<keyword evidence="4" id="KW-0997">Cell inner membrane</keyword>
<dbReference type="GO" id="GO:0015528">
    <property type="term" value="F:lactose:proton symporter activity"/>
    <property type="evidence" value="ECO:0007669"/>
    <property type="project" value="TreeGrafter"/>
</dbReference>
<accession>A0A380WLE1</accession>
<dbReference type="AlphaFoldDB" id="A0A380WLE1"/>
<feature type="transmembrane region" description="Helical" evidence="8">
    <location>
        <begin position="281"/>
        <end position="301"/>
    </location>
</feature>
<feature type="transmembrane region" description="Helical" evidence="8">
    <location>
        <begin position="307"/>
        <end position="328"/>
    </location>
</feature>
<evidence type="ECO:0000256" key="5">
    <source>
        <dbReference type="ARBA" id="ARBA00022692"/>
    </source>
</evidence>
<dbReference type="OrthoDB" id="9150135at2"/>
<evidence type="ECO:0000256" key="2">
    <source>
        <dbReference type="ARBA" id="ARBA00022448"/>
    </source>
</evidence>
<gene>
    <name evidence="10" type="primary">hcaT_1</name>
    <name evidence="10" type="ORF">NCTC10684_02932</name>
</gene>
<dbReference type="RefSeq" id="WP_115731811.1">
    <property type="nucleotide sequence ID" value="NZ_BAAAVY010000002.1"/>
</dbReference>
<feature type="transmembrane region" description="Helical" evidence="8">
    <location>
        <begin position="146"/>
        <end position="164"/>
    </location>
</feature>
<evidence type="ECO:0000259" key="9">
    <source>
        <dbReference type="Pfam" id="PF12832"/>
    </source>
</evidence>
<evidence type="ECO:0000256" key="8">
    <source>
        <dbReference type="SAM" id="Phobius"/>
    </source>
</evidence>
<keyword evidence="3" id="KW-1003">Cell membrane</keyword>
<feature type="transmembrane region" description="Helical" evidence="8">
    <location>
        <begin position="21"/>
        <end position="41"/>
    </location>
</feature>
<feature type="transmembrane region" description="Helical" evidence="8">
    <location>
        <begin position="374"/>
        <end position="393"/>
    </location>
</feature>
<dbReference type="PIRSF" id="PIRSF004925">
    <property type="entry name" value="HcaT"/>
    <property type="match status" value="1"/>
</dbReference>
<dbReference type="InterPro" id="IPR036259">
    <property type="entry name" value="MFS_trans_sf"/>
</dbReference>
<keyword evidence="2" id="KW-0813">Transport</keyword>
<evidence type="ECO:0000256" key="7">
    <source>
        <dbReference type="ARBA" id="ARBA00023136"/>
    </source>
</evidence>
<dbReference type="NCBIfam" id="NF037955">
    <property type="entry name" value="mfs"/>
    <property type="match status" value="1"/>
</dbReference>
<dbReference type="Pfam" id="PF12832">
    <property type="entry name" value="MFS_1_like"/>
    <property type="match status" value="1"/>
</dbReference>
<comment type="subcellular location">
    <subcellularLocation>
        <location evidence="1">Cell inner membrane</location>
        <topology evidence="1">Multi-pass membrane protein</topology>
    </subcellularLocation>
</comment>
<dbReference type="GO" id="GO:0005886">
    <property type="term" value="C:plasma membrane"/>
    <property type="evidence" value="ECO:0007669"/>
    <property type="project" value="UniProtKB-SubCell"/>
</dbReference>
<dbReference type="Proteomes" id="UP000254701">
    <property type="component" value="Unassembled WGS sequence"/>
</dbReference>
<evidence type="ECO:0000256" key="6">
    <source>
        <dbReference type="ARBA" id="ARBA00022989"/>
    </source>
</evidence>
<dbReference type="PANTHER" id="PTHR23522:SF10">
    <property type="entry name" value="3-PHENYLPROPIONIC ACID TRANSPORTER-RELATED"/>
    <property type="match status" value="1"/>
</dbReference>
<keyword evidence="7 8" id="KW-0472">Membrane</keyword>
<feature type="transmembrane region" description="Helical" evidence="8">
    <location>
        <begin position="349"/>
        <end position="368"/>
    </location>
</feature>
<feature type="transmembrane region" description="Helical" evidence="8">
    <location>
        <begin position="216"/>
        <end position="242"/>
    </location>
</feature>
<dbReference type="InterPro" id="IPR024989">
    <property type="entry name" value="MFS_assoc_dom"/>
</dbReference>
<dbReference type="PANTHER" id="PTHR23522">
    <property type="entry name" value="BLL5896 PROTEIN"/>
    <property type="match status" value="1"/>
</dbReference>
<dbReference type="InterPro" id="IPR026032">
    <property type="entry name" value="HcaT-like"/>
</dbReference>